<dbReference type="Pfam" id="PF00400">
    <property type="entry name" value="WD40"/>
    <property type="match status" value="1"/>
</dbReference>
<evidence type="ECO:0000256" key="8">
    <source>
        <dbReference type="PROSITE-ProRule" id="PRU00221"/>
    </source>
</evidence>
<dbReference type="GO" id="GO:0005737">
    <property type="term" value="C:cytoplasm"/>
    <property type="evidence" value="ECO:0007669"/>
    <property type="project" value="UniProtKB-SubCell"/>
</dbReference>
<feature type="repeat" description="WD" evidence="8">
    <location>
        <begin position="151"/>
        <end position="191"/>
    </location>
</feature>
<keyword evidence="10" id="KW-1185">Reference proteome</keyword>
<comment type="similarity">
    <text evidence="6">Belongs to the WD repeat WDR6 family.</text>
</comment>
<evidence type="ECO:0000256" key="6">
    <source>
        <dbReference type="ARBA" id="ARBA00038255"/>
    </source>
</evidence>
<dbReference type="AlphaFoldDB" id="A0AAV2SBX5"/>
<dbReference type="PANTHER" id="PTHR14344">
    <property type="entry name" value="WD REPEAT PROTEIN"/>
    <property type="match status" value="1"/>
</dbReference>
<evidence type="ECO:0000256" key="3">
    <source>
        <dbReference type="ARBA" id="ARBA00022574"/>
    </source>
</evidence>
<sequence length="241" mass="27021">SRFFHFNSIVGELNLVHTEDSSHCLLQVDKIDVPGSQLIISTATSGQVTIWDIQNVVKRVMMKIEEDIVPSINNKIHQILQKQLHQSGINAIGLIKLETDKEVQQPFIYNYHLATAGDDCQLNICKIVVTRKDNLHEDECHRVELYKLVSVNAHSSQITGISWLTSNQLITASVDQRLVVWQLSTQTLLNNTSLTCINSIFSGVPDIKGCATICKSSKKQKDMRMLLVYGAGLQVYSLTNM</sequence>
<dbReference type="PANTHER" id="PTHR14344:SF3">
    <property type="entry name" value="WD REPEAT-CONTAINING PROTEIN 6"/>
    <property type="match status" value="1"/>
</dbReference>
<comment type="caution">
    <text evidence="9">The sequence shown here is derived from an EMBL/GenBank/DDBJ whole genome shotgun (WGS) entry which is preliminary data.</text>
</comment>
<evidence type="ECO:0000256" key="1">
    <source>
        <dbReference type="ARBA" id="ARBA00004496"/>
    </source>
</evidence>
<keyword evidence="4" id="KW-0819">tRNA processing</keyword>
<accession>A0AAV2SBX5</accession>
<protein>
    <recommendedName>
        <fullName evidence="7">tRNA (34-2'-O)-methyltransferase regulator WDR6</fullName>
    </recommendedName>
</protein>
<dbReference type="SUPFAM" id="SSF50978">
    <property type="entry name" value="WD40 repeat-like"/>
    <property type="match status" value="1"/>
</dbReference>
<proteinExistence type="inferred from homology"/>
<dbReference type="InterPro" id="IPR036322">
    <property type="entry name" value="WD40_repeat_dom_sf"/>
</dbReference>
<gene>
    <name evidence="9" type="ORF">MNOR_LOCUS34752</name>
</gene>
<keyword evidence="2" id="KW-0963">Cytoplasm</keyword>
<dbReference type="SMART" id="SM00320">
    <property type="entry name" value="WD40"/>
    <property type="match status" value="3"/>
</dbReference>
<evidence type="ECO:0000256" key="2">
    <source>
        <dbReference type="ARBA" id="ARBA00022490"/>
    </source>
</evidence>
<dbReference type="EMBL" id="CAXKWB010054774">
    <property type="protein sequence ID" value="CAL4176104.1"/>
    <property type="molecule type" value="Genomic_DNA"/>
</dbReference>
<keyword evidence="5" id="KW-0677">Repeat</keyword>
<dbReference type="InterPro" id="IPR015943">
    <property type="entry name" value="WD40/YVTN_repeat-like_dom_sf"/>
</dbReference>
<reference evidence="9 10" key="1">
    <citation type="submission" date="2024-05" db="EMBL/GenBank/DDBJ databases">
        <authorList>
            <person name="Wallberg A."/>
        </authorList>
    </citation>
    <scope>NUCLEOTIDE SEQUENCE [LARGE SCALE GENOMIC DNA]</scope>
</reference>
<feature type="non-terminal residue" evidence="9">
    <location>
        <position position="1"/>
    </location>
</feature>
<dbReference type="GO" id="GO:0030488">
    <property type="term" value="P:tRNA methylation"/>
    <property type="evidence" value="ECO:0007669"/>
    <property type="project" value="TreeGrafter"/>
</dbReference>
<dbReference type="PROSITE" id="PS50082">
    <property type="entry name" value="WD_REPEATS_2"/>
    <property type="match status" value="1"/>
</dbReference>
<name>A0AAV2SBX5_MEGNR</name>
<dbReference type="Proteomes" id="UP001497623">
    <property type="component" value="Unassembled WGS sequence"/>
</dbReference>
<evidence type="ECO:0000256" key="4">
    <source>
        <dbReference type="ARBA" id="ARBA00022694"/>
    </source>
</evidence>
<dbReference type="InterPro" id="IPR051973">
    <property type="entry name" value="tRNA_Anticodon_Mtase-Reg"/>
</dbReference>
<comment type="subcellular location">
    <subcellularLocation>
        <location evidence="1">Cytoplasm</location>
    </subcellularLocation>
</comment>
<evidence type="ECO:0000256" key="5">
    <source>
        <dbReference type="ARBA" id="ARBA00022737"/>
    </source>
</evidence>
<dbReference type="InterPro" id="IPR001680">
    <property type="entry name" value="WD40_rpt"/>
</dbReference>
<organism evidence="9 10">
    <name type="scientific">Meganyctiphanes norvegica</name>
    <name type="common">Northern krill</name>
    <name type="synonym">Thysanopoda norvegica</name>
    <dbReference type="NCBI Taxonomy" id="48144"/>
    <lineage>
        <taxon>Eukaryota</taxon>
        <taxon>Metazoa</taxon>
        <taxon>Ecdysozoa</taxon>
        <taxon>Arthropoda</taxon>
        <taxon>Crustacea</taxon>
        <taxon>Multicrustacea</taxon>
        <taxon>Malacostraca</taxon>
        <taxon>Eumalacostraca</taxon>
        <taxon>Eucarida</taxon>
        <taxon>Euphausiacea</taxon>
        <taxon>Euphausiidae</taxon>
        <taxon>Meganyctiphanes</taxon>
    </lineage>
</organism>
<evidence type="ECO:0000313" key="10">
    <source>
        <dbReference type="Proteomes" id="UP001497623"/>
    </source>
</evidence>
<keyword evidence="3 8" id="KW-0853">WD repeat</keyword>
<dbReference type="Gene3D" id="2.130.10.10">
    <property type="entry name" value="YVTN repeat-like/Quinoprotein amine dehydrogenase"/>
    <property type="match status" value="1"/>
</dbReference>
<evidence type="ECO:0000313" key="9">
    <source>
        <dbReference type="EMBL" id="CAL4176104.1"/>
    </source>
</evidence>
<evidence type="ECO:0000256" key="7">
    <source>
        <dbReference type="ARBA" id="ARBA00040154"/>
    </source>
</evidence>